<proteinExistence type="predicted"/>
<dbReference type="SMART" id="SM00368">
    <property type="entry name" value="LRR_RI"/>
    <property type="match status" value="2"/>
</dbReference>
<dbReference type="EMBL" id="CAJOBR010007658">
    <property type="protein sequence ID" value="CAF4866970.1"/>
    <property type="molecule type" value="Genomic_DNA"/>
</dbReference>
<keyword evidence="1" id="KW-0677">Repeat</keyword>
<dbReference type="AlphaFoldDB" id="A0A821T1Q3"/>
<feature type="non-terminal residue" evidence="2">
    <location>
        <position position="1"/>
    </location>
</feature>
<reference evidence="2" key="1">
    <citation type="submission" date="2021-02" db="EMBL/GenBank/DDBJ databases">
        <authorList>
            <person name="Nowell W R."/>
        </authorList>
    </citation>
    <scope>NUCLEOTIDE SEQUENCE</scope>
</reference>
<protein>
    <submittedName>
        <fullName evidence="2">Uncharacterized protein</fullName>
    </submittedName>
</protein>
<dbReference type="Pfam" id="PF13516">
    <property type="entry name" value="LRR_6"/>
    <property type="match status" value="2"/>
</dbReference>
<dbReference type="Gene3D" id="3.80.10.10">
    <property type="entry name" value="Ribonuclease Inhibitor"/>
    <property type="match status" value="1"/>
</dbReference>
<comment type="caution">
    <text evidence="2">The sequence shown here is derived from an EMBL/GenBank/DDBJ whole genome shotgun (WGS) entry which is preliminary data.</text>
</comment>
<evidence type="ECO:0000313" key="3">
    <source>
        <dbReference type="Proteomes" id="UP000663848"/>
    </source>
</evidence>
<dbReference type="PANTHER" id="PTHR24111:SF0">
    <property type="entry name" value="LEUCINE-RICH REPEAT-CONTAINING PROTEIN"/>
    <property type="match status" value="1"/>
</dbReference>
<dbReference type="InterPro" id="IPR001611">
    <property type="entry name" value="Leu-rich_rpt"/>
</dbReference>
<evidence type="ECO:0000256" key="1">
    <source>
        <dbReference type="ARBA" id="ARBA00022737"/>
    </source>
</evidence>
<gene>
    <name evidence="2" type="ORF">QYT958_LOCUS28358</name>
</gene>
<dbReference type="InterPro" id="IPR032675">
    <property type="entry name" value="LRR_dom_sf"/>
</dbReference>
<sequence>CEDEIMTKIKNDHRILYQYIDLNLDFFKVKLSKCFTLIKVKVLNESATTNCNRIGNNGAKYLADSLRNNTTLTTLDLTGNKIGRNGAQYLAGILRNNKTLLTLDMDSNYIQDHGAEQMASGLKHNKVTNFFLPSHIGLP</sequence>
<name>A0A821T1Q3_9BILA</name>
<organism evidence="2 3">
    <name type="scientific">Rotaria socialis</name>
    <dbReference type="NCBI Taxonomy" id="392032"/>
    <lineage>
        <taxon>Eukaryota</taxon>
        <taxon>Metazoa</taxon>
        <taxon>Spiralia</taxon>
        <taxon>Gnathifera</taxon>
        <taxon>Rotifera</taxon>
        <taxon>Eurotatoria</taxon>
        <taxon>Bdelloidea</taxon>
        <taxon>Philodinida</taxon>
        <taxon>Philodinidae</taxon>
        <taxon>Rotaria</taxon>
    </lineage>
</organism>
<dbReference type="SUPFAM" id="SSF52047">
    <property type="entry name" value="RNI-like"/>
    <property type="match status" value="1"/>
</dbReference>
<dbReference type="PANTHER" id="PTHR24111">
    <property type="entry name" value="LEUCINE-RICH REPEAT-CONTAINING PROTEIN 34"/>
    <property type="match status" value="1"/>
</dbReference>
<accession>A0A821T1Q3</accession>
<dbReference type="Proteomes" id="UP000663848">
    <property type="component" value="Unassembled WGS sequence"/>
</dbReference>
<evidence type="ECO:0000313" key="2">
    <source>
        <dbReference type="EMBL" id="CAF4866970.1"/>
    </source>
</evidence>
<dbReference type="InterPro" id="IPR052201">
    <property type="entry name" value="LRR-containing_regulator"/>
</dbReference>